<proteinExistence type="predicted"/>
<dbReference type="Proteomes" id="UP000325134">
    <property type="component" value="Unassembled WGS sequence"/>
</dbReference>
<reference evidence="1 2" key="1">
    <citation type="submission" date="2016-11" db="EMBL/GenBank/DDBJ databases">
        <authorList>
            <person name="Varghese N."/>
            <person name="Submissions S."/>
        </authorList>
    </citation>
    <scope>NUCLEOTIDE SEQUENCE [LARGE SCALE GENOMIC DNA]</scope>
    <source>
        <strain evidence="1 2">DSM 29341</strain>
    </source>
</reference>
<dbReference type="OrthoDB" id="1550462at2"/>
<keyword evidence="2" id="KW-1185">Reference proteome</keyword>
<evidence type="ECO:0000313" key="2">
    <source>
        <dbReference type="Proteomes" id="UP000325134"/>
    </source>
</evidence>
<accession>A0A1M5BQR8</accession>
<gene>
    <name evidence="1" type="ORF">SAMN05444279_1486</name>
</gene>
<evidence type="ECO:0000313" key="1">
    <source>
        <dbReference type="EMBL" id="SHF44720.1"/>
    </source>
</evidence>
<sequence length="128" mass="14723">MPSTNTIRVHVPLTLRKRGGRPRILPPKDIEATTPTGQDPRLLRAIGRAWRWRKMLESGEVATLTDLATEEGLSDRYLSRLTRLAWLAPEVLERLVIHREPCAITIYELCLIASLPWEEQLERVFETV</sequence>
<organism evidence="1 2">
    <name type="scientific">Ruegeria intermedia</name>
    <dbReference type="NCBI Taxonomy" id="996115"/>
    <lineage>
        <taxon>Bacteria</taxon>
        <taxon>Pseudomonadati</taxon>
        <taxon>Pseudomonadota</taxon>
        <taxon>Alphaproteobacteria</taxon>
        <taxon>Rhodobacterales</taxon>
        <taxon>Roseobacteraceae</taxon>
        <taxon>Ruegeria</taxon>
    </lineage>
</organism>
<protein>
    <recommendedName>
        <fullName evidence="3">Phage-related protein</fullName>
    </recommendedName>
</protein>
<dbReference type="EMBL" id="FQVK01000048">
    <property type="protein sequence ID" value="SHF44720.1"/>
    <property type="molecule type" value="Genomic_DNA"/>
</dbReference>
<evidence type="ECO:0008006" key="3">
    <source>
        <dbReference type="Google" id="ProtNLM"/>
    </source>
</evidence>
<name>A0A1M5BQR8_9RHOB</name>
<dbReference type="AlphaFoldDB" id="A0A1M5BQR8"/>
<dbReference type="SUPFAM" id="SSF109709">
    <property type="entry name" value="KorB DNA-binding domain-like"/>
    <property type="match status" value="1"/>
</dbReference>
<dbReference type="RefSeq" id="WP_149777488.1">
    <property type="nucleotide sequence ID" value="NZ_FQVK01000048.1"/>
</dbReference>